<reference evidence="2 3" key="1">
    <citation type="submission" date="2014-11" db="EMBL/GenBank/DDBJ databases">
        <authorList>
            <person name="Zhu J."/>
            <person name="Qi W."/>
            <person name="Song R."/>
        </authorList>
    </citation>
    <scope>NUCLEOTIDE SEQUENCE [LARGE SCALE GENOMIC DNA]</scope>
</reference>
<feature type="region of interest" description="Disordered" evidence="1">
    <location>
        <begin position="120"/>
        <end position="140"/>
    </location>
</feature>
<dbReference type="Proteomes" id="UP000041254">
    <property type="component" value="Unassembled WGS sequence"/>
</dbReference>
<sequence length="214" mass="23411">MQSTAPILDLPGTVGALMPMHPDFDNFDSTSSGTNTNTTGATPATQPPANTPDNHPNQPNQPNPHPTPPAEEANNPPTHNTHPPNNRPSATANTVQARQLVCPTPKDAFTAYVKQRAFDRSLSSEGRHESPQQHYERSVPAEEDRLIIEAGLSRERFDSMVLLGAYALWEGEKTAGRPEKSSEHYYYAALAAEREALAISYINKIQRSRQSTSA</sequence>
<evidence type="ECO:0000256" key="1">
    <source>
        <dbReference type="SAM" id="MobiDB-lite"/>
    </source>
</evidence>
<feature type="compositionally biased region" description="Low complexity" evidence="1">
    <location>
        <begin position="29"/>
        <end position="44"/>
    </location>
</feature>
<feature type="compositionally biased region" description="Low complexity" evidence="1">
    <location>
        <begin position="70"/>
        <end position="88"/>
    </location>
</feature>
<accession>A0A0G4ESI5</accession>
<feature type="region of interest" description="Disordered" evidence="1">
    <location>
        <begin position="19"/>
        <end position="94"/>
    </location>
</feature>
<dbReference type="EMBL" id="CDMY01000300">
    <property type="protein sequence ID" value="CEM00830.1"/>
    <property type="molecule type" value="Genomic_DNA"/>
</dbReference>
<dbReference type="InParanoid" id="A0A0G4ESI5"/>
<protein>
    <submittedName>
        <fullName evidence="2">Uncharacterized protein</fullName>
    </submittedName>
</protein>
<name>A0A0G4ESI5_VITBC</name>
<dbReference type="VEuPathDB" id="CryptoDB:Vbra_12965"/>
<evidence type="ECO:0000313" key="3">
    <source>
        <dbReference type="Proteomes" id="UP000041254"/>
    </source>
</evidence>
<organism evidence="2 3">
    <name type="scientific">Vitrella brassicaformis (strain CCMP3155)</name>
    <dbReference type="NCBI Taxonomy" id="1169540"/>
    <lineage>
        <taxon>Eukaryota</taxon>
        <taxon>Sar</taxon>
        <taxon>Alveolata</taxon>
        <taxon>Colpodellida</taxon>
        <taxon>Vitrellaceae</taxon>
        <taxon>Vitrella</taxon>
    </lineage>
</organism>
<feature type="compositionally biased region" description="Pro residues" evidence="1">
    <location>
        <begin position="59"/>
        <end position="69"/>
    </location>
</feature>
<gene>
    <name evidence="2" type="ORF">Vbra_12965</name>
</gene>
<dbReference type="PhylomeDB" id="A0A0G4ESI5"/>
<dbReference type="AlphaFoldDB" id="A0A0G4ESI5"/>
<keyword evidence="3" id="KW-1185">Reference proteome</keyword>
<proteinExistence type="predicted"/>
<evidence type="ECO:0000313" key="2">
    <source>
        <dbReference type="EMBL" id="CEM00830.1"/>
    </source>
</evidence>
<feature type="compositionally biased region" description="Basic and acidic residues" evidence="1">
    <location>
        <begin position="125"/>
        <end position="140"/>
    </location>
</feature>